<sequence>MSDPAPIRPSGEDQIQKALSGAGQKPVIKPVAKGKVHASVGATVARSIFADSLKGVGNYILHDLVLPGIRDMIQSVVVGGIERALYGESAPRPYRPYTGYSAPARQNRPTGWTSRTNYGVQTPATVDASSRPPSWGDLVVPSRQEAEDVLQALLDLSERYGSASVGDLFSLAGMSTTHTDESWTWSPDDVNKGCVQMRRGGYGFSLPQPSYKSRR</sequence>
<reference evidence="2" key="1">
    <citation type="journal article" date="2021" name="Proc. Natl. Acad. Sci. U.S.A.">
        <title>A Catalog of Tens of Thousands of Viruses from Human Metagenomes Reveals Hidden Associations with Chronic Diseases.</title>
        <authorList>
            <person name="Tisza M.J."/>
            <person name="Buck C.B."/>
        </authorList>
    </citation>
    <scope>NUCLEOTIDE SEQUENCE</scope>
    <source>
        <strain evidence="2">CtHEr2</strain>
    </source>
</reference>
<feature type="compositionally biased region" description="Polar residues" evidence="1">
    <location>
        <begin position="107"/>
        <end position="117"/>
    </location>
</feature>
<evidence type="ECO:0000256" key="1">
    <source>
        <dbReference type="SAM" id="MobiDB-lite"/>
    </source>
</evidence>
<organism evidence="2">
    <name type="scientific">Siphoviridae sp. ctHEr2</name>
    <dbReference type="NCBI Taxonomy" id="2826229"/>
    <lineage>
        <taxon>Viruses</taxon>
        <taxon>Duplodnaviria</taxon>
        <taxon>Heunggongvirae</taxon>
        <taxon>Uroviricota</taxon>
        <taxon>Caudoviricetes</taxon>
    </lineage>
</organism>
<evidence type="ECO:0000313" key="2">
    <source>
        <dbReference type="EMBL" id="DAD93102.1"/>
    </source>
</evidence>
<proteinExistence type="predicted"/>
<protein>
    <submittedName>
        <fullName evidence="2">Uncharacterized protein</fullName>
    </submittedName>
</protein>
<name>A0A8S5NEG3_9CAUD</name>
<feature type="region of interest" description="Disordered" evidence="1">
    <location>
        <begin position="97"/>
        <end position="117"/>
    </location>
</feature>
<accession>A0A8S5NEG3</accession>
<dbReference type="EMBL" id="BK015152">
    <property type="protein sequence ID" value="DAD93102.1"/>
    <property type="molecule type" value="Genomic_DNA"/>
</dbReference>